<feature type="compositionally biased region" description="Polar residues" evidence="6">
    <location>
        <begin position="752"/>
        <end position="773"/>
    </location>
</feature>
<evidence type="ECO:0000256" key="4">
    <source>
        <dbReference type="ARBA" id="ARBA00022840"/>
    </source>
</evidence>
<proteinExistence type="predicted"/>
<evidence type="ECO:0000256" key="6">
    <source>
        <dbReference type="SAM" id="MobiDB-lite"/>
    </source>
</evidence>
<feature type="compositionally biased region" description="Polar residues" evidence="6">
    <location>
        <begin position="385"/>
        <end position="397"/>
    </location>
</feature>
<dbReference type="PROSITE" id="PS00107">
    <property type="entry name" value="PROTEIN_KINASE_ATP"/>
    <property type="match status" value="1"/>
</dbReference>
<dbReference type="Pfam" id="PF00069">
    <property type="entry name" value="Pkinase"/>
    <property type="match status" value="1"/>
</dbReference>
<accession>A0ABQ5S578</accession>
<dbReference type="PANTHER" id="PTHR44329:SF214">
    <property type="entry name" value="PROTEIN KINASE DOMAIN-CONTAINING PROTEIN"/>
    <property type="match status" value="1"/>
</dbReference>
<evidence type="ECO:0000259" key="7">
    <source>
        <dbReference type="PROSITE" id="PS50011"/>
    </source>
</evidence>
<dbReference type="EMBL" id="BSDZ01000021">
    <property type="protein sequence ID" value="GLI65035.1"/>
    <property type="molecule type" value="Genomic_DNA"/>
</dbReference>
<dbReference type="SUPFAM" id="SSF56112">
    <property type="entry name" value="Protein kinase-like (PK-like)"/>
    <property type="match status" value="1"/>
</dbReference>
<keyword evidence="4 5" id="KW-0067">ATP-binding</keyword>
<feature type="compositionally biased region" description="Low complexity" evidence="6">
    <location>
        <begin position="655"/>
        <end position="666"/>
    </location>
</feature>
<evidence type="ECO:0000256" key="2">
    <source>
        <dbReference type="ARBA" id="ARBA00022741"/>
    </source>
</evidence>
<dbReference type="PANTHER" id="PTHR44329">
    <property type="entry name" value="SERINE/THREONINE-PROTEIN KINASE TNNI3K-RELATED"/>
    <property type="match status" value="1"/>
</dbReference>
<dbReference type="PROSITE" id="PS50011">
    <property type="entry name" value="PROTEIN_KINASE_DOM"/>
    <property type="match status" value="1"/>
</dbReference>
<feature type="binding site" evidence="5">
    <location>
        <position position="1080"/>
    </location>
    <ligand>
        <name>ATP</name>
        <dbReference type="ChEBI" id="CHEBI:30616"/>
    </ligand>
</feature>
<dbReference type="InterPro" id="IPR017441">
    <property type="entry name" value="Protein_kinase_ATP_BS"/>
</dbReference>
<keyword evidence="3" id="KW-0418">Kinase</keyword>
<dbReference type="SMART" id="SM00220">
    <property type="entry name" value="S_TKc"/>
    <property type="match status" value="1"/>
</dbReference>
<dbReference type="Gene3D" id="1.10.510.10">
    <property type="entry name" value="Transferase(Phosphotransferase) domain 1"/>
    <property type="match status" value="1"/>
</dbReference>
<gene>
    <name evidence="8" type="ORF">VaNZ11_008448</name>
</gene>
<evidence type="ECO:0000313" key="8">
    <source>
        <dbReference type="EMBL" id="GLI65035.1"/>
    </source>
</evidence>
<evidence type="ECO:0000313" key="9">
    <source>
        <dbReference type="Proteomes" id="UP001165090"/>
    </source>
</evidence>
<keyword evidence="1" id="KW-0808">Transferase</keyword>
<evidence type="ECO:0000256" key="3">
    <source>
        <dbReference type="ARBA" id="ARBA00022777"/>
    </source>
</evidence>
<feature type="region of interest" description="Disordered" evidence="6">
    <location>
        <begin position="607"/>
        <end position="671"/>
    </location>
</feature>
<keyword evidence="2 5" id="KW-0547">Nucleotide-binding</keyword>
<organism evidence="8 9">
    <name type="scientific">Volvox africanus</name>
    <dbReference type="NCBI Taxonomy" id="51714"/>
    <lineage>
        <taxon>Eukaryota</taxon>
        <taxon>Viridiplantae</taxon>
        <taxon>Chlorophyta</taxon>
        <taxon>core chlorophytes</taxon>
        <taxon>Chlorophyceae</taxon>
        <taxon>CS clade</taxon>
        <taxon>Chlamydomonadales</taxon>
        <taxon>Volvocaceae</taxon>
        <taxon>Volvox</taxon>
    </lineage>
</organism>
<evidence type="ECO:0000256" key="1">
    <source>
        <dbReference type="ARBA" id="ARBA00022679"/>
    </source>
</evidence>
<feature type="compositionally biased region" description="Polar residues" evidence="6">
    <location>
        <begin position="607"/>
        <end position="629"/>
    </location>
</feature>
<dbReference type="Gene3D" id="3.30.200.20">
    <property type="entry name" value="Phosphorylase Kinase, domain 1"/>
    <property type="match status" value="1"/>
</dbReference>
<feature type="domain" description="Protein kinase" evidence="7">
    <location>
        <begin position="1053"/>
        <end position="1380"/>
    </location>
</feature>
<feature type="region of interest" description="Disordered" evidence="6">
    <location>
        <begin position="752"/>
        <end position="777"/>
    </location>
</feature>
<dbReference type="Proteomes" id="UP001165090">
    <property type="component" value="Unassembled WGS sequence"/>
</dbReference>
<sequence>MASCFLCFKSQATDRREHENAAPVLAPKAAAVRTAESAAASQPTWLPLSTSKVQIPQPPAGAASASVPPVVLQLQRKLAALQGTWISRVGMALNYTMECTGATAVSLSMLSQTHDCLVVLARRGPQHLVLPPGSCISITEPGETAQSLDNPEHHSLQHLYTSSAAVVRCVASSRQPTNALPSTTSVAAASNVAHPGNSPYGSESLPLDWAHLHATAGITHFAALPLYHGATLAGALTILGSNLLSSGDTTQPIPSAALASVNGGSPISPMSITPYLPAMGSNGGGAAAPVSSLDALFRAPFSLELVAMAVAQCCLGADMALARHAVEMVQAMHACASIQQLVGGISLGLQALMHARFCLTLRCNVALAVEFQPNAIMFEEAPGAQQPSGSGSQNNWNAYEANPSGPPSRAHHVTGRPSAAFSSPAPGPDGTRREAAHRMGSGGLAPMNGDAAAAAPGGGGGGGGGAATTATATTTTGRAAFNTMRSGVDTTGEPLWCASSGHVTASALLTQIVGRRYKARPFSVYHTLLIRTIHELATSSYGGTVITQCHDHMQDAKTPSRDIYALGRGVGQPPQSLVLSVTHLRPADEAIPDNALYFATGGNGSSGTRMCSAQSGRNGALSGRSNSHQSVAAAVGSGVGGGGPDVGDRSSKVVPPEASPENPSSSTGPTSISAHQVLSAAGTADSPVPSEPRTYIGLYLSSTEPLPAALLELILVEIHSLACHVLSPLVHRKLLAGELAVEWSLMQTVTTSSLPQGTDTSNPQGRTPRQNLQVAGGAAAAATPGAVQAMGQVAAAAASRGNASIDMSSLTVAAAAVAAAGSVPASTGSTLCAGQLTAGSTTPVNPDGSDTTPAAPLAARVSVATGGPAAPSGPSARLSSLQRIMAPFLMADMGVADGASGGGAAASRRSSDIAFAFSSAQGAAVGNGARSPSPGSTTNAAAGIRRILAFDAQAGKTAFLKHNRPSMSVSEGLAREMMLAAAAAASAPGAGGQAPGNDKFLSTEVATVQDTHSQMGLLVTSYKETLHNMHMELSIGGVCRQSLDLNADDPGRLVLREVLGKGGHGVVFRGTMHSLEVAIKVFQTPGEDEPLNAGTANRPEVLAETLLQRRRVLTRAALELALMSSISHPNVVQVYAQWPTALLERDETQPCRRRLRKLPPDTTPSPSGGLVCAVMVMEYCDKGTLVDAINRGDFVVPARDGSGFKANYKAIYTTLLEVALALRYLASMAVTHCDVKPANILLRSSPRDPRGFTAKLADFGYAALLRDSSPDGHRSVVTDEACGTVTHMAPESFVEGEPVDSSADVYAFGILMWELVSGKQPYHDRNLKQLPHEVVNKGLRPTFPPNTPDVYKSLAKSCWSPLPRNRPTAAQVVQSIQAQLDKIEAVARLLGKP</sequence>
<reference evidence="8 9" key="1">
    <citation type="journal article" date="2023" name="IScience">
        <title>Expanded male sex-determining region conserved during the evolution of homothallism in the green alga Volvox.</title>
        <authorList>
            <person name="Yamamoto K."/>
            <person name="Matsuzaki R."/>
            <person name="Mahakham W."/>
            <person name="Heman W."/>
            <person name="Sekimoto H."/>
            <person name="Kawachi M."/>
            <person name="Minakuchi Y."/>
            <person name="Toyoda A."/>
            <person name="Nozaki H."/>
        </authorList>
    </citation>
    <scope>NUCLEOTIDE SEQUENCE [LARGE SCALE GENOMIC DNA]</scope>
    <source>
        <strain evidence="8 9">NIES-4468</strain>
    </source>
</reference>
<dbReference type="InterPro" id="IPR008271">
    <property type="entry name" value="Ser/Thr_kinase_AS"/>
</dbReference>
<name>A0ABQ5S578_9CHLO</name>
<dbReference type="InterPro" id="IPR011009">
    <property type="entry name" value="Kinase-like_dom_sf"/>
</dbReference>
<feature type="region of interest" description="Disordered" evidence="6">
    <location>
        <begin position="382"/>
        <end position="470"/>
    </location>
</feature>
<dbReference type="InterPro" id="IPR000719">
    <property type="entry name" value="Prot_kinase_dom"/>
</dbReference>
<keyword evidence="9" id="KW-1185">Reference proteome</keyword>
<evidence type="ECO:0000256" key="5">
    <source>
        <dbReference type="PROSITE-ProRule" id="PRU10141"/>
    </source>
</evidence>
<protein>
    <recommendedName>
        <fullName evidence="7">Protein kinase domain-containing protein</fullName>
    </recommendedName>
</protein>
<dbReference type="InterPro" id="IPR051681">
    <property type="entry name" value="Ser/Thr_Kinases-Pseudokinases"/>
</dbReference>
<comment type="caution">
    <text evidence="8">The sequence shown here is derived from an EMBL/GenBank/DDBJ whole genome shotgun (WGS) entry which is preliminary data.</text>
</comment>
<dbReference type="PROSITE" id="PS00108">
    <property type="entry name" value="PROTEIN_KINASE_ST"/>
    <property type="match status" value="1"/>
</dbReference>
<feature type="compositionally biased region" description="Gly residues" evidence="6">
    <location>
        <begin position="456"/>
        <end position="466"/>
    </location>
</feature>